<dbReference type="Proteomes" id="UP000663570">
    <property type="component" value="Chromosome"/>
</dbReference>
<keyword evidence="2" id="KW-1185">Reference proteome</keyword>
<gene>
    <name evidence="1" type="ORF">JY500_18100</name>
</gene>
<protein>
    <submittedName>
        <fullName evidence="1">Uncharacterized protein</fullName>
    </submittedName>
</protein>
<organism evidence="1 2">
    <name type="scientific">Niveibacterium microcysteis</name>
    <dbReference type="NCBI Taxonomy" id="2811415"/>
    <lineage>
        <taxon>Bacteria</taxon>
        <taxon>Pseudomonadati</taxon>
        <taxon>Pseudomonadota</taxon>
        <taxon>Betaproteobacteria</taxon>
        <taxon>Rhodocyclales</taxon>
        <taxon>Rhodocyclaceae</taxon>
        <taxon>Niveibacterium</taxon>
    </lineage>
</organism>
<accession>A0ABX7M3N0</accession>
<dbReference type="EMBL" id="CP071060">
    <property type="protein sequence ID" value="QSI76357.1"/>
    <property type="molecule type" value="Genomic_DNA"/>
</dbReference>
<sequence>MKVYVDFPVWALSPAILAAVEDAIAKMSASGAMDDPSIGDARRPLTSEESLAFTAGVSLIYSDDDGAA</sequence>
<evidence type="ECO:0000313" key="1">
    <source>
        <dbReference type="EMBL" id="QSI76357.1"/>
    </source>
</evidence>
<proteinExistence type="predicted"/>
<reference evidence="1 2" key="1">
    <citation type="submission" date="2021-02" db="EMBL/GenBank/DDBJ databases">
        <title>Niveibacterium changnyeongensis HC41.</title>
        <authorList>
            <person name="Kang M."/>
        </authorList>
    </citation>
    <scope>NUCLEOTIDE SEQUENCE [LARGE SCALE GENOMIC DNA]</scope>
    <source>
        <strain evidence="1 2">HC41</strain>
    </source>
</reference>
<evidence type="ECO:0000313" key="2">
    <source>
        <dbReference type="Proteomes" id="UP000663570"/>
    </source>
</evidence>
<dbReference type="RefSeq" id="WP_206254064.1">
    <property type="nucleotide sequence ID" value="NZ_CP071060.1"/>
</dbReference>
<name>A0ABX7M3N0_9RHOO</name>